<dbReference type="Proteomes" id="UP001291623">
    <property type="component" value="Unassembled WGS sequence"/>
</dbReference>
<comment type="caution">
    <text evidence="1">The sequence shown here is derived from an EMBL/GenBank/DDBJ whole genome shotgun (WGS) entry which is preliminary data.</text>
</comment>
<reference evidence="1" key="1">
    <citation type="submission" date="2023-12" db="EMBL/GenBank/DDBJ databases">
        <title>Genome assembly of Anisodus tanguticus.</title>
        <authorList>
            <person name="Wang Y.-J."/>
        </authorList>
    </citation>
    <scope>NUCLEOTIDE SEQUENCE</scope>
    <source>
        <strain evidence="1">KB-2021</strain>
        <tissue evidence="1">Leaf</tissue>
    </source>
</reference>
<evidence type="ECO:0000313" key="1">
    <source>
        <dbReference type="EMBL" id="KAK4338014.1"/>
    </source>
</evidence>
<dbReference type="EMBL" id="JAVYJV010000024">
    <property type="protein sequence ID" value="KAK4338014.1"/>
    <property type="molecule type" value="Genomic_DNA"/>
</dbReference>
<evidence type="ECO:0000313" key="2">
    <source>
        <dbReference type="Proteomes" id="UP001291623"/>
    </source>
</evidence>
<sequence length="113" mass="13614">MQKMEVGRLMFRILKMQRNPWTVQLKMMSKLQLKKKLSIPACKDNKDIVKREDLRSVFQKFLRDAEREYWSMFRNNQQDKRRDFKGNRGSIYMVVAAVVPEAFLNLVLTQRET</sequence>
<dbReference type="AlphaFoldDB" id="A0AAE1QRL5"/>
<proteinExistence type="predicted"/>
<keyword evidence="2" id="KW-1185">Reference proteome</keyword>
<name>A0AAE1QRL5_9SOLA</name>
<protein>
    <submittedName>
        <fullName evidence="1">Uncharacterized protein</fullName>
    </submittedName>
</protein>
<accession>A0AAE1QRL5</accession>
<organism evidence="1 2">
    <name type="scientific">Anisodus tanguticus</name>
    <dbReference type="NCBI Taxonomy" id="243964"/>
    <lineage>
        <taxon>Eukaryota</taxon>
        <taxon>Viridiplantae</taxon>
        <taxon>Streptophyta</taxon>
        <taxon>Embryophyta</taxon>
        <taxon>Tracheophyta</taxon>
        <taxon>Spermatophyta</taxon>
        <taxon>Magnoliopsida</taxon>
        <taxon>eudicotyledons</taxon>
        <taxon>Gunneridae</taxon>
        <taxon>Pentapetalae</taxon>
        <taxon>asterids</taxon>
        <taxon>lamiids</taxon>
        <taxon>Solanales</taxon>
        <taxon>Solanaceae</taxon>
        <taxon>Solanoideae</taxon>
        <taxon>Hyoscyameae</taxon>
        <taxon>Anisodus</taxon>
    </lineage>
</organism>
<gene>
    <name evidence="1" type="ORF">RND71_042501</name>
</gene>